<comment type="caution">
    <text evidence="7">The sequence shown here is derived from an EMBL/GenBank/DDBJ whole genome shotgun (WGS) entry which is preliminary data.</text>
</comment>
<gene>
    <name evidence="7" type="ORF">M0R45_038107</name>
</gene>
<dbReference type="PANTHER" id="PTHR31339">
    <property type="entry name" value="PECTIN LYASE-RELATED"/>
    <property type="match status" value="1"/>
</dbReference>
<keyword evidence="3" id="KW-0134">Cell wall</keyword>
<dbReference type="InterPro" id="IPR051801">
    <property type="entry name" value="GH28_Enzymes"/>
</dbReference>
<evidence type="ECO:0000256" key="2">
    <source>
        <dbReference type="ARBA" id="ARBA00008834"/>
    </source>
</evidence>
<evidence type="ECO:0000313" key="7">
    <source>
        <dbReference type="EMBL" id="KAK9914321.1"/>
    </source>
</evidence>
<dbReference type="InterPro" id="IPR000743">
    <property type="entry name" value="Glyco_hydro_28"/>
</dbReference>
<comment type="similarity">
    <text evidence="2 6">Belongs to the glycosyl hydrolase 28 family.</text>
</comment>
<dbReference type="Pfam" id="PF00295">
    <property type="entry name" value="Glyco_hydro_28"/>
    <property type="match status" value="1"/>
</dbReference>
<evidence type="ECO:0000256" key="6">
    <source>
        <dbReference type="RuleBase" id="RU361169"/>
    </source>
</evidence>
<evidence type="ECO:0000313" key="8">
    <source>
        <dbReference type="Proteomes" id="UP001457282"/>
    </source>
</evidence>
<evidence type="ECO:0000256" key="4">
    <source>
        <dbReference type="ARBA" id="ARBA00022801"/>
    </source>
</evidence>
<dbReference type="SUPFAM" id="SSF51126">
    <property type="entry name" value="Pectin lyase-like"/>
    <property type="match status" value="1"/>
</dbReference>
<protein>
    <recommendedName>
        <fullName evidence="9">Polygalacturonase</fullName>
    </recommendedName>
</protein>
<dbReference type="InterPro" id="IPR012334">
    <property type="entry name" value="Pectin_lyas_fold"/>
</dbReference>
<name>A0AAW1W419_RUBAR</name>
<dbReference type="AlphaFoldDB" id="A0AAW1W419"/>
<reference evidence="7 8" key="1">
    <citation type="journal article" date="2023" name="G3 (Bethesda)">
        <title>A chromosome-length genome assembly and annotation of blackberry (Rubus argutus, cv. 'Hillquist').</title>
        <authorList>
            <person name="Bruna T."/>
            <person name="Aryal R."/>
            <person name="Dudchenko O."/>
            <person name="Sargent D.J."/>
            <person name="Mead D."/>
            <person name="Buti M."/>
            <person name="Cavallini A."/>
            <person name="Hytonen T."/>
            <person name="Andres J."/>
            <person name="Pham M."/>
            <person name="Weisz D."/>
            <person name="Mascagni F."/>
            <person name="Usai G."/>
            <person name="Natali L."/>
            <person name="Bassil N."/>
            <person name="Fernandez G.E."/>
            <person name="Lomsadze A."/>
            <person name="Armour M."/>
            <person name="Olukolu B."/>
            <person name="Poorten T."/>
            <person name="Britton C."/>
            <person name="Davik J."/>
            <person name="Ashrafi H."/>
            <person name="Aiden E.L."/>
            <person name="Borodovsky M."/>
            <person name="Worthington M."/>
        </authorList>
    </citation>
    <scope>NUCLEOTIDE SEQUENCE [LARGE SCALE GENOMIC DNA]</scope>
    <source>
        <strain evidence="7">PI 553951</strain>
    </source>
</reference>
<dbReference type="EMBL" id="JBEDUW010000007">
    <property type="protein sequence ID" value="KAK9914321.1"/>
    <property type="molecule type" value="Genomic_DNA"/>
</dbReference>
<comment type="subcellular location">
    <subcellularLocation>
        <location evidence="1">Secreted</location>
        <location evidence="1">Cell wall</location>
    </subcellularLocation>
</comment>
<keyword evidence="8" id="KW-1185">Reference proteome</keyword>
<sequence>MEKRLNTKAFKAAVDHLSKSASDGGAQLIVPPGKWLTGSFNLTSNFTLFLRKDAVILGTQDESEWPLLPALPSYGGGRYSPDGRFNSLVFGTNLTDVVITGNNGTIDGQGAPWWDKFHKGLFNVTRPYLIEILYSNHIQISNLTLLNSPSWHVHPIYSSNITIQGLTILAQLTFLTQMGLTPTRVHKLESKTVT</sequence>
<evidence type="ECO:0000256" key="3">
    <source>
        <dbReference type="ARBA" id="ARBA00022512"/>
    </source>
</evidence>
<dbReference type="GO" id="GO:0005975">
    <property type="term" value="P:carbohydrate metabolic process"/>
    <property type="evidence" value="ECO:0007669"/>
    <property type="project" value="InterPro"/>
</dbReference>
<evidence type="ECO:0008006" key="9">
    <source>
        <dbReference type="Google" id="ProtNLM"/>
    </source>
</evidence>
<evidence type="ECO:0000256" key="5">
    <source>
        <dbReference type="ARBA" id="ARBA00023295"/>
    </source>
</evidence>
<keyword evidence="4 6" id="KW-0378">Hydrolase</keyword>
<dbReference type="InterPro" id="IPR011050">
    <property type="entry name" value="Pectin_lyase_fold/virulence"/>
</dbReference>
<accession>A0AAW1W419</accession>
<dbReference type="Gene3D" id="2.160.20.10">
    <property type="entry name" value="Single-stranded right-handed beta-helix, Pectin lyase-like"/>
    <property type="match status" value="1"/>
</dbReference>
<keyword evidence="5 6" id="KW-0326">Glycosidase</keyword>
<dbReference type="Proteomes" id="UP001457282">
    <property type="component" value="Unassembled WGS sequence"/>
</dbReference>
<evidence type="ECO:0000256" key="1">
    <source>
        <dbReference type="ARBA" id="ARBA00004191"/>
    </source>
</evidence>
<keyword evidence="3" id="KW-0964">Secreted</keyword>
<dbReference type="PANTHER" id="PTHR31339:SF12">
    <property type="entry name" value="ENDO-POLYGALACTURONASE-LIKE PROTEIN"/>
    <property type="match status" value="1"/>
</dbReference>
<organism evidence="7 8">
    <name type="scientific">Rubus argutus</name>
    <name type="common">Southern blackberry</name>
    <dbReference type="NCBI Taxonomy" id="59490"/>
    <lineage>
        <taxon>Eukaryota</taxon>
        <taxon>Viridiplantae</taxon>
        <taxon>Streptophyta</taxon>
        <taxon>Embryophyta</taxon>
        <taxon>Tracheophyta</taxon>
        <taxon>Spermatophyta</taxon>
        <taxon>Magnoliopsida</taxon>
        <taxon>eudicotyledons</taxon>
        <taxon>Gunneridae</taxon>
        <taxon>Pentapetalae</taxon>
        <taxon>rosids</taxon>
        <taxon>fabids</taxon>
        <taxon>Rosales</taxon>
        <taxon>Rosaceae</taxon>
        <taxon>Rosoideae</taxon>
        <taxon>Rosoideae incertae sedis</taxon>
        <taxon>Rubus</taxon>
    </lineage>
</organism>
<proteinExistence type="inferred from homology"/>
<dbReference type="GO" id="GO:0004650">
    <property type="term" value="F:polygalacturonase activity"/>
    <property type="evidence" value="ECO:0007669"/>
    <property type="project" value="InterPro"/>
</dbReference>